<dbReference type="InterPro" id="IPR036940">
    <property type="entry name" value="PI3/4_kinase_cat_sf"/>
</dbReference>
<evidence type="ECO:0000256" key="3">
    <source>
        <dbReference type="ARBA" id="ARBA00022679"/>
    </source>
</evidence>
<dbReference type="eggNOG" id="KOG0903">
    <property type="taxonomic scope" value="Eukaryota"/>
</dbReference>
<dbReference type="InterPro" id="IPR001263">
    <property type="entry name" value="PI3K_accessory_dom"/>
</dbReference>
<dbReference type="InterPro" id="IPR049160">
    <property type="entry name" value="PI4KB-PIK1_PIK"/>
</dbReference>
<feature type="domain" description="PIK helical" evidence="10">
    <location>
        <begin position="55"/>
        <end position="249"/>
    </location>
</feature>
<evidence type="ECO:0000313" key="11">
    <source>
        <dbReference type="EnsemblMetazoa" id="Aqu2.1.22985_001"/>
    </source>
</evidence>
<reference evidence="11" key="1">
    <citation type="submission" date="2017-05" db="UniProtKB">
        <authorList>
            <consortium name="EnsemblMetazoa"/>
        </authorList>
    </citation>
    <scope>IDENTIFICATION</scope>
</reference>
<dbReference type="EnsemblMetazoa" id="Aqu2.1.22985_001">
    <property type="protein sequence ID" value="Aqu2.1.22985_001"/>
    <property type="gene ID" value="Aqu2.1.22985"/>
</dbReference>
<dbReference type="PROSITE" id="PS51545">
    <property type="entry name" value="PIK_HELICAL"/>
    <property type="match status" value="1"/>
</dbReference>
<dbReference type="SMART" id="SM00146">
    <property type="entry name" value="PI3Kc"/>
    <property type="match status" value="1"/>
</dbReference>
<evidence type="ECO:0000256" key="1">
    <source>
        <dbReference type="ARBA" id="ARBA00004450"/>
    </source>
</evidence>
<feature type="region of interest" description="Disordered" evidence="8">
    <location>
        <begin position="538"/>
        <end position="576"/>
    </location>
</feature>
<dbReference type="PANTHER" id="PTHR10048:SF22">
    <property type="entry name" value="PHOSPHATIDYLINOSITOL 4-KINASE BETA"/>
    <property type="match status" value="1"/>
</dbReference>
<feature type="compositionally biased region" description="Low complexity" evidence="8">
    <location>
        <begin position="23"/>
        <end position="34"/>
    </location>
</feature>
<comment type="catalytic activity">
    <reaction evidence="5">
        <text>a 1,2-diacyl-sn-glycero-3-phospho-(1D-myo-inositol) + ATP = a 1,2-diacyl-sn-glycero-3-phospho-(1D-myo-inositol 4-phosphate) + ADP + H(+)</text>
        <dbReference type="Rhea" id="RHEA:19877"/>
        <dbReference type="ChEBI" id="CHEBI:15378"/>
        <dbReference type="ChEBI" id="CHEBI:30616"/>
        <dbReference type="ChEBI" id="CHEBI:57880"/>
        <dbReference type="ChEBI" id="CHEBI:58178"/>
        <dbReference type="ChEBI" id="CHEBI:456216"/>
        <dbReference type="EC" id="2.7.1.67"/>
    </reaction>
    <physiologicalReaction direction="left-to-right" evidence="5">
        <dbReference type="Rhea" id="RHEA:19878"/>
    </physiologicalReaction>
</comment>
<evidence type="ECO:0000259" key="10">
    <source>
        <dbReference type="PROSITE" id="PS51545"/>
    </source>
</evidence>
<dbReference type="Pfam" id="PF21245">
    <property type="entry name" value="PI4KB-PIK1_PIK"/>
    <property type="match status" value="1"/>
</dbReference>
<protein>
    <recommendedName>
        <fullName evidence="7">Phosphatidylinositol 4-kinase beta</fullName>
        <ecNumber evidence="2">2.7.1.67</ecNumber>
    </recommendedName>
</protein>
<dbReference type="GO" id="GO:0030867">
    <property type="term" value="C:rough endoplasmic reticulum membrane"/>
    <property type="evidence" value="ECO:0007669"/>
    <property type="project" value="UniProtKB-SubCell"/>
</dbReference>
<dbReference type="Pfam" id="PF00454">
    <property type="entry name" value="PI3_PI4_kinase"/>
    <property type="match status" value="1"/>
</dbReference>
<dbReference type="InterPro" id="IPR016024">
    <property type="entry name" value="ARM-type_fold"/>
</dbReference>
<evidence type="ECO:0000256" key="6">
    <source>
        <dbReference type="ARBA" id="ARBA00037860"/>
    </source>
</evidence>
<evidence type="ECO:0000259" key="9">
    <source>
        <dbReference type="PROSITE" id="PS50290"/>
    </source>
</evidence>
<dbReference type="InterPro" id="IPR011009">
    <property type="entry name" value="Kinase-like_dom_sf"/>
</dbReference>
<dbReference type="GO" id="GO:0004430">
    <property type="term" value="F:1-phosphatidylinositol 4-kinase activity"/>
    <property type="evidence" value="ECO:0007669"/>
    <property type="project" value="UniProtKB-EC"/>
</dbReference>
<evidence type="ECO:0000256" key="7">
    <source>
        <dbReference type="ARBA" id="ARBA00039877"/>
    </source>
</evidence>
<feature type="region of interest" description="Disordered" evidence="8">
    <location>
        <begin position="475"/>
        <end position="514"/>
    </location>
</feature>
<dbReference type="SUPFAM" id="SSF48371">
    <property type="entry name" value="ARM repeat"/>
    <property type="match status" value="1"/>
</dbReference>
<comment type="subcellular location">
    <subcellularLocation>
        <location evidence="1">Mitochondrion outer membrane</location>
        <topology evidence="1">Peripheral membrane protein</topology>
    </subcellularLocation>
    <subcellularLocation>
        <location evidence="6">Rough endoplasmic reticulum membrane</location>
        <topology evidence="6">Peripheral membrane protein</topology>
    </subcellularLocation>
</comment>
<dbReference type="STRING" id="400682.A0A1X7U5F6"/>
<feature type="domain" description="PI3K/PI4K catalytic" evidence="9">
    <location>
        <begin position="609"/>
        <end position="877"/>
    </location>
</feature>
<sequence>MDDPLLGLAMWETETEANRLKRSSSTCSKSSKNSADPVEEKSTSLDPPPPLPLPDNKREQERREKDTNMSSHNSSECFPCLSALDQDLEQKLRQTKDKDGATDPKETEHTDSTNEIQGREAVRFASQSPEPLLESFLLLRLFESNLFTMHIAVQYLFKEREANVQKYLGKKLKDFDDNEVDFYLPELANMYVHVESLYPVLHKYFLSRCRYDVIFSLKLAWLLTASISDTWLPSSELQTASRMLSLIKTEQIRPPLITLATSQNVASVPGSPSASPFSQDKHHHRSLSANSPVITLSSSMSTICPTSTQSCSTSNYSMNGNKVSIGDLRSGQAFDSGCTCFLSSSPSPLPVAPAYKSCQCQSPRLLAQDIFVRTLGHISKRLLKYTTRSLRTSQLYAELSQLNLNLPARVCLPLYPPTHQILRIPPTESVVLNSKSKAPYLLLVEVAQVEDTFLSPLTQKQLDVSLKSSGLGPDEVKNFVHSEGPSPVGTRVSQQSHDSHMIHQQVSSLPNLRNGGISADSVSLTSLDNYPTSSIIEEREEEAPASGEDKCLEGSSSNSSSSDKDEEGEGSPVTFHVSEIRRRLSKEIGAPKKNFSRNPDDPSAAAMKEMWENKVERIRQRSPYGHLPNWKLLAAIVKWGDDLRQELVSWQLLEQFKRIWKEENVSLWLRPYTVMVFSSDGGLVEPVCNAVSLHQIKKEFKGSLLDYFKHEYGETNSEGFLTSQRNFVESCAAYCLICYFIQVKDRHNGNILLDSKGHIIHIDFGFILAHSPGKNIRFESSPFKLTQEFVEVMGGVNSDMYRYFKVLMLQGFLAARKHMEQIVNIVDIMQTGSQLPCFSHGPTTVKQLQDRFHLSLTEQQLELLVNGMIETSMYSLTTKLYDGFQYLANGIM</sequence>
<evidence type="ECO:0000256" key="5">
    <source>
        <dbReference type="ARBA" id="ARBA00036767"/>
    </source>
</evidence>
<dbReference type="GO" id="GO:0046854">
    <property type="term" value="P:phosphatidylinositol phosphate biosynthetic process"/>
    <property type="evidence" value="ECO:0007669"/>
    <property type="project" value="InterPro"/>
</dbReference>
<dbReference type="InterPro" id="IPR000403">
    <property type="entry name" value="PI3/4_kinase_cat_dom"/>
</dbReference>
<dbReference type="AlphaFoldDB" id="A0A1X7U5F6"/>
<organism evidence="11">
    <name type="scientific">Amphimedon queenslandica</name>
    <name type="common">Sponge</name>
    <dbReference type="NCBI Taxonomy" id="400682"/>
    <lineage>
        <taxon>Eukaryota</taxon>
        <taxon>Metazoa</taxon>
        <taxon>Porifera</taxon>
        <taxon>Demospongiae</taxon>
        <taxon>Heteroscleromorpha</taxon>
        <taxon>Haplosclerida</taxon>
        <taxon>Niphatidae</taxon>
        <taxon>Amphimedon</taxon>
    </lineage>
</organism>
<feature type="compositionally biased region" description="Basic and acidic residues" evidence="8">
    <location>
        <begin position="55"/>
        <end position="67"/>
    </location>
</feature>
<evidence type="ECO:0000256" key="2">
    <source>
        <dbReference type="ARBA" id="ARBA00012169"/>
    </source>
</evidence>
<feature type="compositionally biased region" description="Polar residues" evidence="8">
    <location>
        <begin position="491"/>
        <end position="511"/>
    </location>
</feature>
<evidence type="ECO:0000256" key="4">
    <source>
        <dbReference type="ARBA" id="ARBA00022777"/>
    </source>
</evidence>
<dbReference type="SUPFAM" id="SSF56112">
    <property type="entry name" value="Protein kinase-like (PK-like)"/>
    <property type="match status" value="1"/>
</dbReference>
<keyword evidence="3" id="KW-0808">Transferase</keyword>
<dbReference type="CDD" id="cd05168">
    <property type="entry name" value="PI4Kc_III_beta"/>
    <property type="match status" value="1"/>
</dbReference>
<dbReference type="FunFam" id="1.10.1070.11:FF:000016">
    <property type="entry name" value="PIK1p Phosphatidylinositol 4-kinase"/>
    <property type="match status" value="1"/>
</dbReference>
<dbReference type="PROSITE" id="PS50290">
    <property type="entry name" value="PI3_4_KINASE_3"/>
    <property type="match status" value="1"/>
</dbReference>
<keyword evidence="4" id="KW-0418">Kinase</keyword>
<dbReference type="GO" id="GO:0005741">
    <property type="term" value="C:mitochondrial outer membrane"/>
    <property type="evidence" value="ECO:0007669"/>
    <property type="project" value="UniProtKB-SubCell"/>
</dbReference>
<dbReference type="InterPro" id="IPR057754">
    <property type="entry name" value="PI4-kinase_beta/PIK1_cat"/>
</dbReference>
<dbReference type="InterPro" id="IPR015433">
    <property type="entry name" value="PI3/4_kinase"/>
</dbReference>
<dbReference type="PROSITE" id="PS00915">
    <property type="entry name" value="PI3_4_KINASE_1"/>
    <property type="match status" value="1"/>
</dbReference>
<name>A0A1X7U5F6_AMPQE</name>
<dbReference type="GO" id="GO:0048015">
    <property type="term" value="P:phosphatidylinositol-mediated signaling"/>
    <property type="evidence" value="ECO:0007669"/>
    <property type="project" value="TreeGrafter"/>
</dbReference>
<feature type="region of interest" description="Disordered" evidence="8">
    <location>
        <begin position="94"/>
        <end position="119"/>
    </location>
</feature>
<evidence type="ECO:0000256" key="8">
    <source>
        <dbReference type="SAM" id="MobiDB-lite"/>
    </source>
</evidence>
<dbReference type="OrthoDB" id="10264149at2759"/>
<dbReference type="InterPro" id="IPR018936">
    <property type="entry name" value="PI3/4_kinase_CS"/>
</dbReference>
<dbReference type="Gene3D" id="1.10.1070.11">
    <property type="entry name" value="Phosphatidylinositol 3-/4-kinase, catalytic domain"/>
    <property type="match status" value="1"/>
</dbReference>
<dbReference type="InParanoid" id="A0A1X7U5F6"/>
<feature type="region of interest" description="Disordered" evidence="8">
    <location>
        <begin position="16"/>
        <end position="77"/>
    </location>
</feature>
<proteinExistence type="predicted"/>
<dbReference type="EC" id="2.7.1.67" evidence="2"/>
<accession>A0A1X7U5F6</accession>
<dbReference type="Gene3D" id="3.30.1010.10">
    <property type="entry name" value="Phosphatidylinositol 3-kinase Catalytic Subunit, Chain A, domain 4"/>
    <property type="match status" value="1"/>
</dbReference>
<dbReference type="PANTHER" id="PTHR10048">
    <property type="entry name" value="PHOSPHATIDYLINOSITOL KINASE"/>
    <property type="match status" value="1"/>
</dbReference>